<dbReference type="Pfam" id="PF00389">
    <property type="entry name" value="2-Hacid_dh"/>
    <property type="match status" value="1"/>
</dbReference>
<evidence type="ECO:0000259" key="4">
    <source>
        <dbReference type="Pfam" id="PF00389"/>
    </source>
</evidence>
<dbReference type="PANTHER" id="PTHR10996:SF257">
    <property type="entry name" value="GLYOXYLATE REDUCTASE 1"/>
    <property type="match status" value="1"/>
</dbReference>
<dbReference type="SUPFAM" id="SSF51735">
    <property type="entry name" value="NAD(P)-binding Rossmann-fold domains"/>
    <property type="match status" value="1"/>
</dbReference>
<accession>A0A6A4IDW0</accession>
<dbReference type="AlphaFoldDB" id="A0A6A4IDW0"/>
<sequence>MAPKVLICGIITWADEDVKQLLGDIADVVYFDSADRADFLKGFQPGGKYEGTVAIFRDNGLTGKIGIFDEELVNGFPSTVKWIAHNGAGYDQINVHACKAKGITVSNTPGAVDDATATTALYLLISTLRNYSISERSLRELKWKPNGLADRSHDLTGRTLAILGLGGIGMRFATLAHAFPMRIIYHSRHKVTTAPEWCEYFENVEEMMAQADVLSVHAPLKAETVGLVGEKWIRALKKGAIIINTARGKVIDEEAMIRALEDGHLASVGLDVFPNEPAVNLKLLEFPYITLLPHMGTETQDTQHKMEVRALKNIQDFLTSGSGKDVVPEMK</sequence>
<dbReference type="InterPro" id="IPR050223">
    <property type="entry name" value="D-isomer_2-hydroxyacid_DH"/>
</dbReference>
<dbReference type="SUPFAM" id="SSF52283">
    <property type="entry name" value="Formate/glycerate dehydrogenase catalytic domain-like"/>
    <property type="match status" value="1"/>
</dbReference>
<evidence type="ECO:0000256" key="2">
    <source>
        <dbReference type="ARBA" id="ARBA00023002"/>
    </source>
</evidence>
<gene>
    <name evidence="6" type="ORF">BT96DRAFT_1100060</name>
</gene>
<dbReference type="Gene3D" id="3.40.50.720">
    <property type="entry name" value="NAD(P)-binding Rossmann-like Domain"/>
    <property type="match status" value="2"/>
</dbReference>
<dbReference type="CDD" id="cd12168">
    <property type="entry name" value="Mand_dh_like"/>
    <property type="match status" value="1"/>
</dbReference>
<evidence type="ECO:0000313" key="6">
    <source>
        <dbReference type="EMBL" id="KAE9408756.1"/>
    </source>
</evidence>
<dbReference type="Pfam" id="PF02826">
    <property type="entry name" value="2-Hacid_dh_C"/>
    <property type="match status" value="1"/>
</dbReference>
<protein>
    <submittedName>
        <fullName evidence="6">2-hydroxyacid dehydrogenase</fullName>
    </submittedName>
</protein>
<keyword evidence="7" id="KW-1185">Reference proteome</keyword>
<keyword evidence="2 3" id="KW-0560">Oxidoreductase</keyword>
<dbReference type="OrthoDB" id="9991913at2759"/>
<dbReference type="PROSITE" id="PS00065">
    <property type="entry name" value="D_2_HYDROXYACID_DH_1"/>
    <property type="match status" value="1"/>
</dbReference>
<dbReference type="InterPro" id="IPR036291">
    <property type="entry name" value="NAD(P)-bd_dom_sf"/>
</dbReference>
<dbReference type="GO" id="GO:0051287">
    <property type="term" value="F:NAD binding"/>
    <property type="evidence" value="ECO:0007669"/>
    <property type="project" value="InterPro"/>
</dbReference>
<dbReference type="EMBL" id="ML769390">
    <property type="protein sequence ID" value="KAE9408756.1"/>
    <property type="molecule type" value="Genomic_DNA"/>
</dbReference>
<dbReference type="InterPro" id="IPR029752">
    <property type="entry name" value="D-isomer_DH_CS1"/>
</dbReference>
<dbReference type="GO" id="GO:0005829">
    <property type="term" value="C:cytosol"/>
    <property type="evidence" value="ECO:0007669"/>
    <property type="project" value="TreeGrafter"/>
</dbReference>
<evidence type="ECO:0000313" key="7">
    <source>
        <dbReference type="Proteomes" id="UP000799118"/>
    </source>
</evidence>
<organism evidence="6 7">
    <name type="scientific">Gymnopus androsaceus JB14</name>
    <dbReference type="NCBI Taxonomy" id="1447944"/>
    <lineage>
        <taxon>Eukaryota</taxon>
        <taxon>Fungi</taxon>
        <taxon>Dikarya</taxon>
        <taxon>Basidiomycota</taxon>
        <taxon>Agaricomycotina</taxon>
        <taxon>Agaricomycetes</taxon>
        <taxon>Agaricomycetidae</taxon>
        <taxon>Agaricales</taxon>
        <taxon>Marasmiineae</taxon>
        <taxon>Omphalotaceae</taxon>
        <taxon>Gymnopus</taxon>
    </lineage>
</organism>
<proteinExistence type="inferred from homology"/>
<comment type="similarity">
    <text evidence="1 3">Belongs to the D-isomer specific 2-hydroxyacid dehydrogenase family.</text>
</comment>
<dbReference type="InterPro" id="IPR029753">
    <property type="entry name" value="D-isomer_DH_CS"/>
</dbReference>
<dbReference type="InterPro" id="IPR006139">
    <property type="entry name" value="D-isomer_2_OHA_DH_cat_dom"/>
</dbReference>
<dbReference type="PANTHER" id="PTHR10996">
    <property type="entry name" value="2-HYDROXYACID DEHYDROGENASE-RELATED"/>
    <property type="match status" value="1"/>
</dbReference>
<evidence type="ECO:0000256" key="1">
    <source>
        <dbReference type="ARBA" id="ARBA00005854"/>
    </source>
</evidence>
<dbReference type="PROSITE" id="PS00671">
    <property type="entry name" value="D_2_HYDROXYACID_DH_3"/>
    <property type="match status" value="1"/>
</dbReference>
<dbReference type="GO" id="GO:0016618">
    <property type="term" value="F:hydroxypyruvate reductase [NAD(P)H] activity"/>
    <property type="evidence" value="ECO:0007669"/>
    <property type="project" value="TreeGrafter"/>
</dbReference>
<feature type="domain" description="D-isomer specific 2-hydroxyacid dehydrogenase catalytic" evidence="4">
    <location>
        <begin position="15"/>
        <end position="327"/>
    </location>
</feature>
<dbReference type="InterPro" id="IPR006140">
    <property type="entry name" value="D-isomer_DH_NAD-bd"/>
</dbReference>
<name>A0A6A4IDW0_9AGAR</name>
<dbReference type="GO" id="GO:0030267">
    <property type="term" value="F:glyoxylate reductase (NADPH) activity"/>
    <property type="evidence" value="ECO:0007669"/>
    <property type="project" value="TreeGrafter"/>
</dbReference>
<evidence type="ECO:0000259" key="5">
    <source>
        <dbReference type="Pfam" id="PF02826"/>
    </source>
</evidence>
<reference evidence="6" key="1">
    <citation type="journal article" date="2019" name="Environ. Microbiol.">
        <title>Fungal ecological strategies reflected in gene transcription - a case study of two litter decomposers.</title>
        <authorList>
            <person name="Barbi F."/>
            <person name="Kohler A."/>
            <person name="Barry K."/>
            <person name="Baskaran P."/>
            <person name="Daum C."/>
            <person name="Fauchery L."/>
            <person name="Ihrmark K."/>
            <person name="Kuo A."/>
            <person name="LaButti K."/>
            <person name="Lipzen A."/>
            <person name="Morin E."/>
            <person name="Grigoriev I.V."/>
            <person name="Henrissat B."/>
            <person name="Lindahl B."/>
            <person name="Martin F."/>
        </authorList>
    </citation>
    <scope>NUCLEOTIDE SEQUENCE</scope>
    <source>
        <strain evidence="6">JB14</strain>
    </source>
</reference>
<feature type="domain" description="D-isomer specific 2-hydroxyacid dehydrogenase NAD-binding" evidence="5">
    <location>
        <begin position="122"/>
        <end position="296"/>
    </location>
</feature>
<dbReference type="Proteomes" id="UP000799118">
    <property type="component" value="Unassembled WGS sequence"/>
</dbReference>
<evidence type="ECO:0000256" key="3">
    <source>
        <dbReference type="RuleBase" id="RU003719"/>
    </source>
</evidence>